<evidence type="ECO:0000256" key="8">
    <source>
        <dbReference type="ARBA" id="ARBA00023136"/>
    </source>
</evidence>
<dbReference type="InterPro" id="IPR014756">
    <property type="entry name" value="Ig_E-set"/>
</dbReference>
<dbReference type="SMART" id="SM00220">
    <property type="entry name" value="S_TKc"/>
    <property type="match status" value="1"/>
</dbReference>
<sequence length="783" mass="87184">MILVHSRYQFLTIIIYIFILLYCNNFILAFSSSSSSSSSSSNSNNIDSTIPIDKEYVNEQQTNSNSNSNNNNNDNDKFIDLILDRIEIGGDTGGDTSSGDNVNHYSLTLQNSSISINISGGDSTCTATNCTAKNSQFFTNFACSDCNGNWSQGAFTFHDPVPLNSLMVIKKVTMIVYGNFVLTNASYPILVTIGTNLVSYFQPPIYADQSSCPSCVVPLVPSSYISYSNGLPNYNYGQPNTISFNSLAPANNTGVICLSGLELIFYYGAVNYKVLSLMPPSTSAQTPQLITVVGSNFYLYDNIICKFGNNSVSATYINSSTLTCTTPTIDIKVPQLVVDFQVSEDGGTTFAAPINFTFFLQSETTTQTSSSHDTTKEPNNNNYNENAKRNTRILIILTTIGGTSLILSIFAFYYCYKRYKNGRSFIPVGSKSEISPLLKTDYKTLFEIKPIDIGEIVIQNRIGRGSCAEVFTGTWRGITVAIKKAKLLNDDDEEFLNELAQEATIMSQLRHPNICQFLGTCKNPPEILIVMEYMPMGSLYRILHDNAILLDWNRMKSMVLDIAKGMNYLHCCDPIVIHRDLKSHNLLVDEHFRVKISDFGLSTRFKKHLDRSTTMTPVGTPAWSAPEVIRNQNYSEKADVYSFGIVLWECATRMDPYAGLPTFQVICAVGKEGLRPPTPKSAPPEFIRLIIDCWSENPSQRPSFQEIVKRLESIDTKGWGDIPFVKFNPLNNINILQNQQQQQFLQQQLLNNNNNNNNNNNISGSANSNPNIIINNLIPTTKK</sequence>
<dbReference type="InterPro" id="IPR000719">
    <property type="entry name" value="Prot_kinase_dom"/>
</dbReference>
<evidence type="ECO:0000256" key="10">
    <source>
        <dbReference type="ARBA" id="ARBA00048679"/>
    </source>
</evidence>
<dbReference type="EC" id="2.7.11.1" evidence="2"/>
<keyword evidence="15" id="KW-1185">Reference proteome</keyword>
<keyword evidence="7" id="KW-0067">ATP-binding</keyword>
<dbReference type="Gene3D" id="1.10.510.10">
    <property type="entry name" value="Transferase(Phosphotransferase) domain 1"/>
    <property type="match status" value="1"/>
</dbReference>
<dbReference type="PRINTS" id="PR00109">
    <property type="entry name" value="TYRKINASE"/>
</dbReference>
<dbReference type="EMBL" id="LODT01000025">
    <property type="protein sequence ID" value="KYQ93712.1"/>
    <property type="molecule type" value="Genomic_DNA"/>
</dbReference>
<comment type="catalytic activity">
    <reaction evidence="10">
        <text>L-seryl-[protein] + ATP = O-phospho-L-seryl-[protein] + ADP + H(+)</text>
        <dbReference type="Rhea" id="RHEA:17989"/>
        <dbReference type="Rhea" id="RHEA-COMP:9863"/>
        <dbReference type="Rhea" id="RHEA-COMP:11604"/>
        <dbReference type="ChEBI" id="CHEBI:15378"/>
        <dbReference type="ChEBI" id="CHEBI:29999"/>
        <dbReference type="ChEBI" id="CHEBI:30616"/>
        <dbReference type="ChEBI" id="CHEBI:83421"/>
        <dbReference type="ChEBI" id="CHEBI:456216"/>
        <dbReference type="EC" id="2.7.11.1"/>
    </reaction>
</comment>
<dbReference type="GO" id="GO:0004713">
    <property type="term" value="F:protein tyrosine kinase activity"/>
    <property type="evidence" value="ECO:0007669"/>
    <property type="project" value="UniProtKB-ARBA"/>
</dbReference>
<dbReference type="InterPro" id="IPR011009">
    <property type="entry name" value="Kinase-like_dom_sf"/>
</dbReference>
<keyword evidence="8 12" id="KW-0472">Membrane</keyword>
<dbReference type="GO" id="GO:0016020">
    <property type="term" value="C:membrane"/>
    <property type="evidence" value="ECO:0007669"/>
    <property type="project" value="UniProtKB-SubCell"/>
</dbReference>
<dbReference type="SUPFAM" id="SSF81296">
    <property type="entry name" value="E set domains"/>
    <property type="match status" value="1"/>
</dbReference>
<evidence type="ECO:0000313" key="14">
    <source>
        <dbReference type="EMBL" id="KYQ93712.1"/>
    </source>
</evidence>
<organism evidence="14 15">
    <name type="scientific">Tieghemostelium lacteum</name>
    <name type="common">Slime mold</name>
    <name type="synonym">Dictyostelium lacteum</name>
    <dbReference type="NCBI Taxonomy" id="361077"/>
    <lineage>
        <taxon>Eukaryota</taxon>
        <taxon>Amoebozoa</taxon>
        <taxon>Evosea</taxon>
        <taxon>Eumycetozoa</taxon>
        <taxon>Dictyostelia</taxon>
        <taxon>Dictyosteliales</taxon>
        <taxon>Raperosteliaceae</taxon>
        <taxon>Tieghemostelium</taxon>
    </lineage>
</organism>
<dbReference type="OMA" id="YRILHDQ"/>
<keyword evidence="5" id="KW-0547">Nucleotide-binding</keyword>
<feature type="domain" description="Protein kinase" evidence="13">
    <location>
        <begin position="456"/>
        <end position="725"/>
    </location>
</feature>
<feature type="region of interest" description="Disordered" evidence="11">
    <location>
        <begin position="751"/>
        <end position="783"/>
    </location>
</feature>
<evidence type="ECO:0000313" key="15">
    <source>
        <dbReference type="Proteomes" id="UP000076078"/>
    </source>
</evidence>
<evidence type="ECO:0000256" key="1">
    <source>
        <dbReference type="ARBA" id="ARBA00004370"/>
    </source>
</evidence>
<evidence type="ECO:0000256" key="2">
    <source>
        <dbReference type="ARBA" id="ARBA00012513"/>
    </source>
</evidence>
<name>A0A151ZI99_TIELA</name>
<keyword evidence="12" id="KW-1133">Transmembrane helix</keyword>
<dbReference type="PROSITE" id="PS00108">
    <property type="entry name" value="PROTEIN_KINASE_ST"/>
    <property type="match status" value="1"/>
</dbReference>
<dbReference type="InterPro" id="IPR051681">
    <property type="entry name" value="Ser/Thr_Kinases-Pseudokinases"/>
</dbReference>
<dbReference type="FunFam" id="3.30.200.20:FF:000034">
    <property type="entry name" value="Kinase suppressor of Ras 1"/>
    <property type="match status" value="1"/>
</dbReference>
<dbReference type="InterPro" id="IPR001245">
    <property type="entry name" value="Ser-Thr/Tyr_kinase_cat_dom"/>
</dbReference>
<keyword evidence="3" id="KW-0723">Serine/threonine-protein kinase</keyword>
<dbReference type="CDD" id="cd00102">
    <property type="entry name" value="IPT"/>
    <property type="match status" value="1"/>
</dbReference>
<comment type="caution">
    <text evidence="14">The sequence shown here is derived from an EMBL/GenBank/DDBJ whole genome shotgun (WGS) entry which is preliminary data.</text>
</comment>
<evidence type="ECO:0000256" key="7">
    <source>
        <dbReference type="ARBA" id="ARBA00022840"/>
    </source>
</evidence>
<feature type="transmembrane region" description="Helical" evidence="12">
    <location>
        <begin position="12"/>
        <end position="31"/>
    </location>
</feature>
<reference evidence="14 15" key="1">
    <citation type="submission" date="2015-12" db="EMBL/GenBank/DDBJ databases">
        <title>Dictyostelia acquired genes for synthesis and detection of signals that induce cell-type specialization by lateral gene transfer from prokaryotes.</title>
        <authorList>
            <person name="Gloeckner G."/>
            <person name="Schaap P."/>
        </authorList>
    </citation>
    <scope>NUCLEOTIDE SEQUENCE [LARGE SCALE GENOMIC DNA]</scope>
    <source>
        <strain evidence="14 15">TK</strain>
    </source>
</reference>
<dbReference type="Pfam" id="PF01833">
    <property type="entry name" value="TIG"/>
    <property type="match status" value="1"/>
</dbReference>
<feature type="transmembrane region" description="Helical" evidence="12">
    <location>
        <begin position="393"/>
        <end position="416"/>
    </location>
</feature>
<dbReference type="FunFam" id="1.10.510.10:FF:000476">
    <property type="entry name" value="PAS domain-containing protein tyrosine kinase family protein"/>
    <property type="match status" value="1"/>
</dbReference>
<dbReference type="STRING" id="361077.A0A151ZI99"/>
<dbReference type="InParanoid" id="A0A151ZI99"/>
<comment type="catalytic activity">
    <reaction evidence="9">
        <text>L-threonyl-[protein] + ATP = O-phospho-L-threonyl-[protein] + ADP + H(+)</text>
        <dbReference type="Rhea" id="RHEA:46608"/>
        <dbReference type="Rhea" id="RHEA-COMP:11060"/>
        <dbReference type="Rhea" id="RHEA-COMP:11605"/>
        <dbReference type="ChEBI" id="CHEBI:15378"/>
        <dbReference type="ChEBI" id="CHEBI:30013"/>
        <dbReference type="ChEBI" id="CHEBI:30616"/>
        <dbReference type="ChEBI" id="CHEBI:61977"/>
        <dbReference type="ChEBI" id="CHEBI:456216"/>
        <dbReference type="EC" id="2.7.11.1"/>
    </reaction>
</comment>
<evidence type="ECO:0000256" key="11">
    <source>
        <dbReference type="SAM" id="MobiDB-lite"/>
    </source>
</evidence>
<dbReference type="FunCoup" id="A0A151ZI99">
    <property type="interactions" value="1"/>
</dbReference>
<dbReference type="Gene3D" id="2.60.40.10">
    <property type="entry name" value="Immunoglobulins"/>
    <property type="match status" value="1"/>
</dbReference>
<comment type="subcellular location">
    <subcellularLocation>
        <location evidence="1">Membrane</location>
    </subcellularLocation>
</comment>
<dbReference type="SUPFAM" id="SSF56112">
    <property type="entry name" value="Protein kinase-like (PK-like)"/>
    <property type="match status" value="1"/>
</dbReference>
<dbReference type="OrthoDB" id="4062651at2759"/>
<protein>
    <recommendedName>
        <fullName evidence="2">non-specific serine/threonine protein kinase</fullName>
        <ecNumber evidence="2">2.7.11.1</ecNumber>
    </recommendedName>
</protein>
<dbReference type="InterPro" id="IPR002909">
    <property type="entry name" value="IPT_dom"/>
</dbReference>
<dbReference type="GO" id="GO:0004674">
    <property type="term" value="F:protein serine/threonine kinase activity"/>
    <property type="evidence" value="ECO:0007669"/>
    <property type="project" value="UniProtKB-KW"/>
</dbReference>
<dbReference type="PANTHER" id="PTHR44329">
    <property type="entry name" value="SERINE/THREONINE-PROTEIN KINASE TNNI3K-RELATED"/>
    <property type="match status" value="1"/>
</dbReference>
<dbReference type="InterPro" id="IPR013783">
    <property type="entry name" value="Ig-like_fold"/>
</dbReference>
<evidence type="ECO:0000256" key="3">
    <source>
        <dbReference type="ARBA" id="ARBA00022527"/>
    </source>
</evidence>
<evidence type="ECO:0000259" key="13">
    <source>
        <dbReference type="PROSITE" id="PS50011"/>
    </source>
</evidence>
<evidence type="ECO:0000256" key="9">
    <source>
        <dbReference type="ARBA" id="ARBA00047899"/>
    </source>
</evidence>
<evidence type="ECO:0000256" key="6">
    <source>
        <dbReference type="ARBA" id="ARBA00022777"/>
    </source>
</evidence>
<dbReference type="Proteomes" id="UP000076078">
    <property type="component" value="Unassembled WGS sequence"/>
</dbReference>
<evidence type="ECO:0000256" key="4">
    <source>
        <dbReference type="ARBA" id="ARBA00022679"/>
    </source>
</evidence>
<dbReference type="PROSITE" id="PS50011">
    <property type="entry name" value="PROTEIN_KINASE_DOM"/>
    <property type="match status" value="1"/>
</dbReference>
<gene>
    <name evidence="14" type="ORF">DLAC_05099</name>
</gene>
<dbReference type="CDD" id="cd13999">
    <property type="entry name" value="STKc_MAP3K-like"/>
    <property type="match status" value="1"/>
</dbReference>
<keyword evidence="12" id="KW-0812">Transmembrane</keyword>
<dbReference type="GO" id="GO:0005524">
    <property type="term" value="F:ATP binding"/>
    <property type="evidence" value="ECO:0007669"/>
    <property type="project" value="UniProtKB-KW"/>
</dbReference>
<evidence type="ECO:0000256" key="12">
    <source>
        <dbReference type="SAM" id="Phobius"/>
    </source>
</evidence>
<keyword evidence="4" id="KW-0808">Transferase</keyword>
<keyword evidence="6 14" id="KW-0418">Kinase</keyword>
<dbReference type="AlphaFoldDB" id="A0A151ZI99"/>
<evidence type="ECO:0000256" key="5">
    <source>
        <dbReference type="ARBA" id="ARBA00022741"/>
    </source>
</evidence>
<dbReference type="Gene3D" id="3.30.200.20">
    <property type="entry name" value="Phosphorylase Kinase, domain 1"/>
    <property type="match status" value="1"/>
</dbReference>
<accession>A0A151ZI99</accession>
<dbReference type="Pfam" id="PF07714">
    <property type="entry name" value="PK_Tyr_Ser-Thr"/>
    <property type="match status" value="1"/>
</dbReference>
<proteinExistence type="predicted"/>
<dbReference type="InterPro" id="IPR008271">
    <property type="entry name" value="Ser/Thr_kinase_AS"/>
</dbReference>